<name>A0ABW9P869_9LACO</name>
<feature type="transmembrane region" description="Helical" evidence="1">
    <location>
        <begin position="213"/>
        <end position="235"/>
    </location>
</feature>
<evidence type="ECO:0008006" key="4">
    <source>
        <dbReference type="Google" id="ProtNLM"/>
    </source>
</evidence>
<gene>
    <name evidence="2" type="ORF">FHL03_06560</name>
</gene>
<feature type="transmembrane region" description="Helical" evidence="1">
    <location>
        <begin position="331"/>
        <end position="353"/>
    </location>
</feature>
<organism evidence="2 3">
    <name type="scientific">Companilactobacillus mishanensis</name>
    <dbReference type="NCBI Taxonomy" id="2486008"/>
    <lineage>
        <taxon>Bacteria</taxon>
        <taxon>Bacillati</taxon>
        <taxon>Bacillota</taxon>
        <taxon>Bacilli</taxon>
        <taxon>Lactobacillales</taxon>
        <taxon>Lactobacillaceae</taxon>
        <taxon>Companilactobacillus</taxon>
    </lineage>
</organism>
<feature type="transmembrane region" description="Helical" evidence="1">
    <location>
        <begin position="6"/>
        <end position="30"/>
    </location>
</feature>
<protein>
    <recommendedName>
        <fullName evidence="4">DUF1430 domain-containing protein</fullName>
    </recommendedName>
</protein>
<sequence>MNIRKIINLSIKISIVIQAVLCLLLAIFFLSDKLQTNVINYGSTEKSSVTVHINKIKRNNNEKAANFLLSQPAAIVKENLEVSQNKNPTIRVSIGGDKNKFSALSIDNITYIQKNDLVRLSENSNPKAIIGENTGSVNSIKRLPHILFSPNIYVDKLENNINDNILGNYNIVGLNYQQQKNFFKRLSKITGESVSDLHEEKSGFSIDNGTTGIILLSLIILDLLILVILLTIYVISSLKELGILSLLGWGKLELAYGLLGEFFNFSIFTMLISIALGISISGIYLHGIYYYLLSGFLNIFLTICILLVSIIMIIGVDVLNAIKGKLPKKVLYIFAVSLYLVLSIGLVFVSVALDKPIDTVKQNGTMLSNWSKVSEYETLKSVEAGNNQGTISGQDDVLDTEMWNWYKSIEEKKGVYLASGQFYSSSVLNNIRESEGRETPVTPFTLLKFSPNYLNDHNLQITKTDENLAYSGIRLYLIPSQWSKNEKETFKSWVRNLDLNNTDVNTTFGQDKKIKFVYYQSQQPIFTWLTDKGEPNIDRSPVILVSTANNMGLLEYGNLRANVLTGPLKFKNKIALNRNMKSNILKKFDLIDNKLEFVPVQKYVSGLQRELGTVIALFSGLTVFIIFTIVLILLTISLIFSISNSESLFVKGILGFSTYQLYWPLIISVGIIGLVKFFAVITFRSNLGLILIPIELLMEFMAIFIFAKNRGIKK</sequence>
<comment type="caution">
    <text evidence="2">The sequence shown here is derived from an EMBL/GenBank/DDBJ whole genome shotgun (WGS) entry which is preliminary data.</text>
</comment>
<keyword evidence="1" id="KW-1133">Transmembrane helix</keyword>
<feature type="transmembrane region" description="Helical" evidence="1">
    <location>
        <begin position="299"/>
        <end position="319"/>
    </location>
</feature>
<reference evidence="2 3" key="1">
    <citation type="journal article" date="2019" name="Syst. Appl. Microbiol.">
        <title>Polyphasic characterization of two novel Lactobacillus spp. isolated from blown salami packages: Description of Lactobacillus halodurans sp. nov. and Lactobacillus salsicarnum sp. nov.</title>
        <authorList>
            <person name="Schuster J.A."/>
            <person name="Klingl A."/>
            <person name="Vogel R.F."/>
            <person name="Ehrmann M.A."/>
        </authorList>
    </citation>
    <scope>NUCLEOTIDE SEQUENCE [LARGE SCALE GENOMIC DNA]</scope>
    <source>
        <strain evidence="2 3">TMW 1.2098</strain>
    </source>
</reference>
<keyword evidence="1" id="KW-0472">Membrane</keyword>
<dbReference type="EMBL" id="VDFN01000004">
    <property type="protein sequence ID" value="MQS45142.1"/>
    <property type="molecule type" value="Genomic_DNA"/>
</dbReference>
<proteinExistence type="predicted"/>
<dbReference type="RefSeq" id="WP_125704304.1">
    <property type="nucleotide sequence ID" value="NZ_JBHTOO010000004.1"/>
</dbReference>
<feature type="transmembrane region" description="Helical" evidence="1">
    <location>
        <begin position="241"/>
        <end position="259"/>
    </location>
</feature>
<feature type="transmembrane region" description="Helical" evidence="1">
    <location>
        <begin position="687"/>
        <end position="707"/>
    </location>
</feature>
<keyword evidence="3" id="KW-1185">Reference proteome</keyword>
<feature type="transmembrane region" description="Helical" evidence="1">
    <location>
        <begin position="614"/>
        <end position="640"/>
    </location>
</feature>
<feature type="transmembrane region" description="Helical" evidence="1">
    <location>
        <begin position="271"/>
        <end position="293"/>
    </location>
</feature>
<evidence type="ECO:0000313" key="2">
    <source>
        <dbReference type="EMBL" id="MQS45142.1"/>
    </source>
</evidence>
<feature type="transmembrane region" description="Helical" evidence="1">
    <location>
        <begin position="661"/>
        <end position="681"/>
    </location>
</feature>
<keyword evidence="1" id="KW-0812">Transmembrane</keyword>
<evidence type="ECO:0000313" key="3">
    <source>
        <dbReference type="Proteomes" id="UP000436655"/>
    </source>
</evidence>
<dbReference type="Proteomes" id="UP000436655">
    <property type="component" value="Unassembled WGS sequence"/>
</dbReference>
<accession>A0ABW9P869</accession>
<evidence type="ECO:0000256" key="1">
    <source>
        <dbReference type="SAM" id="Phobius"/>
    </source>
</evidence>